<feature type="region of interest" description="Disordered" evidence="1">
    <location>
        <begin position="1"/>
        <end position="21"/>
    </location>
</feature>
<dbReference type="EnsemblPlants" id="EMT01407">
    <property type="protein sequence ID" value="EMT01407"/>
    <property type="gene ID" value="F775_07075"/>
</dbReference>
<feature type="compositionally biased region" description="Low complexity" evidence="1">
    <location>
        <begin position="85"/>
        <end position="107"/>
    </location>
</feature>
<dbReference type="AlphaFoldDB" id="N1QSQ4"/>
<dbReference type="FunFam" id="1.10.8.60:FF:000030">
    <property type="entry name" value="replication factor C subunit 3"/>
    <property type="match status" value="1"/>
</dbReference>
<proteinExistence type="predicted"/>
<dbReference type="PANTHER" id="PTHR11669:SF52">
    <property type="entry name" value="OS10G0574500 PROTEIN"/>
    <property type="match status" value="1"/>
</dbReference>
<dbReference type="SUPFAM" id="SSF52540">
    <property type="entry name" value="P-loop containing nucleoside triphosphate hydrolases"/>
    <property type="match status" value="1"/>
</dbReference>
<sequence>MAIETPAPASPTAWPASPTGRTLSAAFADDRRREARRRAVHLLPGCGRPPQPRSNLINRVLHRFGAACVPKSTAATPTRTPPLPRRSSVSTPPRPRPSSASTPPTSTQVTERQCNHFIFEGAQAVGKRSMVLALLRDAFGPDNLKIEELTKRIELKGEIAKHIDVKVKISDHHVEVNLADLHGYEKYVITTLLNESIPPPDLICDHANCKVIVVHDADRLSSDLQHYVGWFLGSCSSSSNLDAVEHLCKVVRLKPPSFDEIIKVLEFIATQEGIDLPRGLASRIAASASNNLRQAIRSFEATWKAKLYLIRRKIRKMIEHNVSPYFIFCHLVNELKRDRDEDFQNSIDELALELNQNQQCKEYKSQDTISDKRAINIEGFAVEGPDQGEAIQCFIKIEEFTVRFMSFYRSLITKNSSRGGVPS</sequence>
<name>N1QSQ4_AEGTA</name>
<dbReference type="GO" id="GO:0006281">
    <property type="term" value="P:DNA repair"/>
    <property type="evidence" value="ECO:0007669"/>
    <property type="project" value="TreeGrafter"/>
</dbReference>
<dbReference type="FunFam" id="1.20.272.10:FF:000076">
    <property type="match status" value="1"/>
</dbReference>
<dbReference type="GO" id="GO:0005634">
    <property type="term" value="C:nucleus"/>
    <property type="evidence" value="ECO:0007669"/>
    <property type="project" value="TreeGrafter"/>
</dbReference>
<evidence type="ECO:0008006" key="3">
    <source>
        <dbReference type="Google" id="ProtNLM"/>
    </source>
</evidence>
<dbReference type="GO" id="GO:0005663">
    <property type="term" value="C:DNA replication factor C complex"/>
    <property type="evidence" value="ECO:0007669"/>
    <property type="project" value="TreeGrafter"/>
</dbReference>
<organism evidence="2">
    <name type="scientific">Aegilops tauschii</name>
    <name type="common">Tausch's goatgrass</name>
    <name type="synonym">Aegilops squarrosa</name>
    <dbReference type="NCBI Taxonomy" id="37682"/>
    <lineage>
        <taxon>Eukaryota</taxon>
        <taxon>Viridiplantae</taxon>
        <taxon>Streptophyta</taxon>
        <taxon>Embryophyta</taxon>
        <taxon>Tracheophyta</taxon>
        <taxon>Spermatophyta</taxon>
        <taxon>Magnoliopsida</taxon>
        <taxon>Liliopsida</taxon>
        <taxon>Poales</taxon>
        <taxon>Poaceae</taxon>
        <taxon>BOP clade</taxon>
        <taxon>Pooideae</taxon>
        <taxon>Triticodae</taxon>
        <taxon>Triticeae</taxon>
        <taxon>Triticinae</taxon>
        <taxon>Aegilops</taxon>
    </lineage>
</organism>
<dbReference type="GO" id="GO:0003689">
    <property type="term" value="F:DNA clamp loader activity"/>
    <property type="evidence" value="ECO:0007669"/>
    <property type="project" value="TreeGrafter"/>
</dbReference>
<dbReference type="Gene3D" id="3.40.50.300">
    <property type="entry name" value="P-loop containing nucleotide triphosphate hydrolases"/>
    <property type="match status" value="1"/>
</dbReference>
<dbReference type="GO" id="GO:0006261">
    <property type="term" value="P:DNA-templated DNA replication"/>
    <property type="evidence" value="ECO:0007669"/>
    <property type="project" value="TreeGrafter"/>
</dbReference>
<evidence type="ECO:0000256" key="1">
    <source>
        <dbReference type="SAM" id="MobiDB-lite"/>
    </source>
</evidence>
<protein>
    <recommendedName>
        <fullName evidence="3">Replication factor C subunit 3</fullName>
    </recommendedName>
</protein>
<dbReference type="PANTHER" id="PTHR11669">
    <property type="entry name" value="REPLICATION FACTOR C / DNA POLYMERASE III GAMMA-TAU SUBUNIT"/>
    <property type="match status" value="1"/>
</dbReference>
<evidence type="ECO:0000313" key="2">
    <source>
        <dbReference type="EnsemblPlants" id="EMT01407"/>
    </source>
</evidence>
<dbReference type="Gene3D" id="1.10.8.60">
    <property type="match status" value="1"/>
</dbReference>
<reference evidence="2" key="1">
    <citation type="submission" date="2015-06" db="UniProtKB">
        <authorList>
            <consortium name="EnsemblPlants"/>
        </authorList>
    </citation>
    <scope>IDENTIFICATION</scope>
</reference>
<feature type="region of interest" description="Disordered" evidence="1">
    <location>
        <begin position="71"/>
        <end position="110"/>
    </location>
</feature>
<dbReference type="InterPro" id="IPR050238">
    <property type="entry name" value="DNA_Rep/Repair_Clamp_Loader"/>
</dbReference>
<feature type="compositionally biased region" description="Low complexity" evidence="1">
    <location>
        <begin position="1"/>
        <end position="19"/>
    </location>
</feature>
<dbReference type="InterPro" id="IPR027417">
    <property type="entry name" value="P-loop_NTPase"/>
</dbReference>
<accession>N1QSQ4</accession>